<dbReference type="SUPFAM" id="SSF88713">
    <property type="entry name" value="Glycoside hydrolase/deacetylase"/>
    <property type="match status" value="1"/>
</dbReference>
<feature type="signal peptide" evidence="3">
    <location>
        <begin position="1"/>
        <end position="18"/>
    </location>
</feature>
<dbReference type="EMBL" id="QMFY01000006">
    <property type="protein sequence ID" value="RAW00758.1"/>
    <property type="molecule type" value="Genomic_DNA"/>
</dbReference>
<dbReference type="CDD" id="cd10960">
    <property type="entry name" value="CE4_NodB_like_1"/>
    <property type="match status" value="1"/>
</dbReference>
<dbReference type="PANTHER" id="PTHR10587:SF133">
    <property type="entry name" value="CHITIN DEACETYLASE 1-RELATED"/>
    <property type="match status" value="1"/>
</dbReference>
<dbReference type="GO" id="GO:0005975">
    <property type="term" value="P:carbohydrate metabolic process"/>
    <property type="evidence" value="ECO:0007669"/>
    <property type="project" value="InterPro"/>
</dbReference>
<dbReference type="PANTHER" id="PTHR10587">
    <property type="entry name" value="GLYCOSYL TRANSFERASE-RELATED"/>
    <property type="match status" value="1"/>
</dbReference>
<dbReference type="RefSeq" id="WP_112747558.1">
    <property type="nucleotide sequence ID" value="NZ_QMFY01000006.1"/>
</dbReference>
<evidence type="ECO:0000256" key="3">
    <source>
        <dbReference type="SAM" id="SignalP"/>
    </source>
</evidence>
<keyword evidence="3" id="KW-0732">Signal</keyword>
<protein>
    <submittedName>
        <fullName evidence="5">Polysaccharide deacetylase-like protein</fullName>
    </submittedName>
</protein>
<dbReference type="Pfam" id="PF01522">
    <property type="entry name" value="Polysacc_deac_1"/>
    <property type="match status" value="1"/>
</dbReference>
<dbReference type="InterPro" id="IPR002509">
    <property type="entry name" value="NODB_dom"/>
</dbReference>
<proteinExistence type="predicted"/>
<evidence type="ECO:0000256" key="1">
    <source>
        <dbReference type="ARBA" id="ARBA00022723"/>
    </source>
</evidence>
<accession>A0A364Y1Z3</accession>
<dbReference type="AlphaFoldDB" id="A0A364Y1Z3"/>
<organism evidence="5 6">
    <name type="scientific">Pseudochryseolinea flava</name>
    <dbReference type="NCBI Taxonomy" id="2059302"/>
    <lineage>
        <taxon>Bacteria</taxon>
        <taxon>Pseudomonadati</taxon>
        <taxon>Bacteroidota</taxon>
        <taxon>Cytophagia</taxon>
        <taxon>Cytophagales</taxon>
        <taxon>Fulvivirgaceae</taxon>
        <taxon>Pseudochryseolinea</taxon>
    </lineage>
</organism>
<dbReference type="Gene3D" id="3.20.20.370">
    <property type="entry name" value="Glycoside hydrolase/deacetylase"/>
    <property type="match status" value="1"/>
</dbReference>
<evidence type="ECO:0000256" key="2">
    <source>
        <dbReference type="ARBA" id="ARBA00022801"/>
    </source>
</evidence>
<dbReference type="InterPro" id="IPR011330">
    <property type="entry name" value="Glyco_hydro/deAcase_b/a-brl"/>
</dbReference>
<feature type="domain" description="NodB homology" evidence="4">
    <location>
        <begin position="21"/>
        <end position="254"/>
    </location>
</feature>
<evidence type="ECO:0000313" key="5">
    <source>
        <dbReference type="EMBL" id="RAW00758.1"/>
    </source>
</evidence>
<keyword evidence="6" id="KW-1185">Reference proteome</keyword>
<dbReference type="InterPro" id="IPR050248">
    <property type="entry name" value="Polysacc_deacetylase_ArnD"/>
</dbReference>
<comment type="caution">
    <text evidence="5">The sequence shown here is derived from an EMBL/GenBank/DDBJ whole genome shotgun (WGS) entry which is preliminary data.</text>
</comment>
<reference evidence="5 6" key="1">
    <citation type="submission" date="2018-06" db="EMBL/GenBank/DDBJ databases">
        <title>Chryseolinea flavus sp. nov., a member of the phylum Bacteroidetes isolated from soil.</title>
        <authorList>
            <person name="Li Y."/>
            <person name="Wang J."/>
        </authorList>
    </citation>
    <scope>NUCLEOTIDE SEQUENCE [LARGE SCALE GENOMIC DNA]</scope>
    <source>
        <strain evidence="5 6">SDU1-6</strain>
    </source>
</reference>
<gene>
    <name evidence="5" type="ORF">DQQ10_12890</name>
</gene>
<dbReference type="PROSITE" id="PS51677">
    <property type="entry name" value="NODB"/>
    <property type="match status" value="1"/>
</dbReference>
<dbReference type="GO" id="GO:0046872">
    <property type="term" value="F:metal ion binding"/>
    <property type="evidence" value="ECO:0007669"/>
    <property type="project" value="UniProtKB-KW"/>
</dbReference>
<dbReference type="GO" id="GO:0016020">
    <property type="term" value="C:membrane"/>
    <property type="evidence" value="ECO:0007669"/>
    <property type="project" value="TreeGrafter"/>
</dbReference>
<sequence length="309" mass="35247">MKKILLLSFCLMSLVALAQKKQVCFTYDDLPFVGYGLVDSVEQHKLSEKLIESLKQNRIPAIGFVNESKLYNSGVEIPHQVRMLQLWPSNGLELGNHTFSHPDYNKLNYVAFTEEIIKGEKVTKRLLSEKGMTIRYFRHPFLHTGDTKFKSDSLTNFLTARGYTVAPVTIDNDDYLFALAYARASSKKDEKLMMQIGADYVAYMEKKLLYFERQSTNLFGRNISHVLLLHSSKLNADYTDALAKMFIKNGYDFVSLSEAMKDSAYTSAISVFGKWGISWIDRWALSAGKKNDFFKEDPATPTYIADLAR</sequence>
<keyword evidence="2" id="KW-0378">Hydrolase</keyword>
<feature type="chain" id="PRO_5016949844" evidence="3">
    <location>
        <begin position="19"/>
        <end position="309"/>
    </location>
</feature>
<evidence type="ECO:0000259" key="4">
    <source>
        <dbReference type="PROSITE" id="PS51677"/>
    </source>
</evidence>
<dbReference type="GO" id="GO:0016810">
    <property type="term" value="F:hydrolase activity, acting on carbon-nitrogen (but not peptide) bonds"/>
    <property type="evidence" value="ECO:0007669"/>
    <property type="project" value="InterPro"/>
</dbReference>
<dbReference type="OrthoDB" id="115239at2"/>
<evidence type="ECO:0000313" key="6">
    <source>
        <dbReference type="Proteomes" id="UP000251889"/>
    </source>
</evidence>
<keyword evidence="1" id="KW-0479">Metal-binding</keyword>
<dbReference type="Proteomes" id="UP000251889">
    <property type="component" value="Unassembled WGS sequence"/>
</dbReference>
<name>A0A364Y1Z3_9BACT</name>